<gene>
    <name evidence="1" type="ORF">CO2235_200070</name>
</gene>
<proteinExistence type="predicted"/>
<dbReference type="Proteomes" id="UP000256862">
    <property type="component" value="Chromosome CO2235"/>
</dbReference>
<sequence>MAFVHASGFEARALKVPVHVASKDAVAVSHRRCQVPQDTESGVGDCSPIELESLPVEAPCLFWSRTECLRRSDVVEPDPIMFQRWVYAPEAIRTAKIRQSGIDPHTCPCRNDDGGSFSHPASSGQQFNIVHKYYSKYCCLLPFMVISKLSRQYETNGNATLEAWRPSWLEVSIF</sequence>
<organism evidence="1 2">
    <name type="scientific">Cupriavidus oxalaticus</name>
    <dbReference type="NCBI Taxonomy" id="96344"/>
    <lineage>
        <taxon>Bacteria</taxon>
        <taxon>Pseudomonadati</taxon>
        <taxon>Pseudomonadota</taxon>
        <taxon>Betaproteobacteria</taxon>
        <taxon>Burkholderiales</taxon>
        <taxon>Burkholderiaceae</taxon>
        <taxon>Cupriavidus</taxon>
    </lineage>
</organism>
<accession>A0A976GA22</accession>
<reference evidence="1 2" key="1">
    <citation type="submission" date="2018-01" db="EMBL/GenBank/DDBJ databases">
        <authorList>
            <person name="Clerissi C."/>
        </authorList>
    </citation>
    <scope>NUCLEOTIDE SEQUENCE [LARGE SCALE GENOMIC DNA]</scope>
    <source>
        <strain evidence="1">Cupriavidus oxalaticus LMG 2235</strain>
    </source>
</reference>
<evidence type="ECO:0000313" key="2">
    <source>
        <dbReference type="Proteomes" id="UP000256862"/>
    </source>
</evidence>
<evidence type="ECO:0000313" key="1">
    <source>
        <dbReference type="EMBL" id="SPC14214.1"/>
    </source>
</evidence>
<protein>
    <submittedName>
        <fullName evidence="1">Uncharacterized protein</fullName>
    </submittedName>
</protein>
<name>A0A976GA22_9BURK</name>
<comment type="caution">
    <text evidence="1">The sequence shown here is derived from an EMBL/GenBank/DDBJ whole genome shotgun (WGS) entry which is preliminary data.</text>
</comment>
<dbReference type="AlphaFoldDB" id="A0A976GA22"/>
<dbReference type="EMBL" id="OGUS01000121">
    <property type="protein sequence ID" value="SPC14214.1"/>
    <property type="molecule type" value="Genomic_DNA"/>
</dbReference>